<evidence type="ECO:0000256" key="5">
    <source>
        <dbReference type="SAM" id="Phobius"/>
    </source>
</evidence>
<evidence type="ECO:0000256" key="3">
    <source>
        <dbReference type="ARBA" id="ARBA00022989"/>
    </source>
</evidence>
<feature type="transmembrane region" description="Helical" evidence="5">
    <location>
        <begin position="17"/>
        <end position="38"/>
    </location>
</feature>
<feature type="transmembrane region" description="Helical" evidence="5">
    <location>
        <begin position="503"/>
        <end position="521"/>
    </location>
</feature>
<feature type="transmembrane region" description="Helical" evidence="5">
    <location>
        <begin position="561"/>
        <end position="583"/>
    </location>
</feature>
<evidence type="ECO:0000313" key="7">
    <source>
        <dbReference type="Proteomes" id="UP001652624"/>
    </source>
</evidence>
<sequence>MIEFGQVLDEIGDFGRFQIQLLVLLSIPNFLSAFYFFAQIFMVLDETHYCLVAWVKNETLNLSISEQLSLAIPLDAAGNPESCLMFRPPPDNASLEDILGHRFNETQPCDSGWEYPENKALSLQREMKKQNNAQDNHRFSLCSMNSNQHHDVPSNSWSLDLVLHRLRTTETKKEDVFSSILNVIGHFGTFQRRLVALILVPNILSSFFLFADTFMFTEQKHYCNTSWILEVGPNLSEAEQMHLTLPREANGTFHSCLMYLPVAWTLDSIMQFGLNQTQRCLHGWVYPEATKRSLINEFDLVCDKEPKLDIEAVAHLVGALIGSVVFGFMSDRLGRHPTILLSLLGMTVFGFGAAFVRTFYQYLFCRFGMFQASICYSISSTSLVSEWLVGEHRSQAIILEHCFFSMGIMLLSGLAYSLPHWRLLLLLGGVPSFPLISYIWILPESPRWLMVKGKVGEAKKLLCSAADKNQKTIPSYLLDKISEKNMVKASVLDFYNNDHLRKVTLVILCVWFAIGYSYFTLALQLQVLELDTYLIHMLSSLLEVPARLCCIFLLEHIGRKWSVVLTLVQGCLMCSLILLLPPGTEGGRRLRRPLCPATELKSTRILMVLFGKFIMSSSATVFFLYSAELLPTIFRATGLGLVTLAVSAGAILSLTLIKENYIFLAVFFCCISAILAVTLSTVLPETKSQPLSDNLELFSPSTESSMDSVMSDVSEEVAKNTLLNATMLSLDKFTSQASSEVKIEEANSMREGRPRRMVSVQS</sequence>
<feature type="transmembrane region" description="Helical" evidence="5">
    <location>
        <begin position="396"/>
        <end position="417"/>
    </location>
</feature>
<keyword evidence="4 5" id="KW-0472">Membrane</keyword>
<evidence type="ECO:0000313" key="8">
    <source>
        <dbReference type="RefSeq" id="XP_060036607.1"/>
    </source>
</evidence>
<keyword evidence="7" id="KW-1185">Reference proteome</keyword>
<feature type="transmembrane region" description="Helical" evidence="5">
    <location>
        <begin position="603"/>
        <end position="625"/>
    </location>
</feature>
<dbReference type="InterPro" id="IPR036259">
    <property type="entry name" value="MFS_trans_sf"/>
</dbReference>
<evidence type="ECO:0000259" key="6">
    <source>
        <dbReference type="PROSITE" id="PS50850"/>
    </source>
</evidence>
<evidence type="ECO:0000256" key="1">
    <source>
        <dbReference type="ARBA" id="ARBA00004127"/>
    </source>
</evidence>
<dbReference type="Gene3D" id="1.20.1250.20">
    <property type="entry name" value="MFS general substrate transporter like domains"/>
    <property type="match status" value="1"/>
</dbReference>
<dbReference type="InterPro" id="IPR020846">
    <property type="entry name" value="MFS_dom"/>
</dbReference>
<feature type="transmembrane region" description="Helical" evidence="5">
    <location>
        <begin position="341"/>
        <end position="363"/>
    </location>
</feature>
<name>A0ABM3WJ55_ERIEU</name>
<organism evidence="7 8">
    <name type="scientific">Erinaceus europaeus</name>
    <name type="common">Western European hedgehog</name>
    <dbReference type="NCBI Taxonomy" id="9365"/>
    <lineage>
        <taxon>Eukaryota</taxon>
        <taxon>Metazoa</taxon>
        <taxon>Chordata</taxon>
        <taxon>Craniata</taxon>
        <taxon>Vertebrata</taxon>
        <taxon>Euteleostomi</taxon>
        <taxon>Mammalia</taxon>
        <taxon>Eutheria</taxon>
        <taxon>Laurasiatheria</taxon>
        <taxon>Eulipotyphla</taxon>
        <taxon>Erinaceidae</taxon>
        <taxon>Erinaceinae</taxon>
        <taxon>Erinaceus</taxon>
    </lineage>
</organism>
<dbReference type="Pfam" id="PF00083">
    <property type="entry name" value="Sugar_tr"/>
    <property type="match status" value="1"/>
</dbReference>
<feature type="domain" description="Major facilitator superfamily (MFS) profile" evidence="6">
    <location>
        <begin position="256"/>
        <end position="687"/>
    </location>
</feature>
<comment type="subcellular location">
    <subcellularLocation>
        <location evidence="1">Endomembrane system</location>
        <topology evidence="1">Multi-pass membrane protein</topology>
    </subcellularLocation>
</comment>
<dbReference type="RefSeq" id="XP_060036607.1">
    <property type="nucleotide sequence ID" value="XM_060180624.1"/>
</dbReference>
<dbReference type="Proteomes" id="UP001652624">
    <property type="component" value="Chromosome 21"/>
</dbReference>
<evidence type="ECO:0000256" key="4">
    <source>
        <dbReference type="ARBA" id="ARBA00023136"/>
    </source>
</evidence>
<keyword evidence="2 5" id="KW-0812">Transmembrane</keyword>
<dbReference type="PROSITE" id="PS50850">
    <property type="entry name" value="MFS"/>
    <property type="match status" value="1"/>
</dbReference>
<feature type="transmembrane region" description="Helical" evidence="5">
    <location>
        <begin position="369"/>
        <end position="389"/>
    </location>
</feature>
<dbReference type="PANTHER" id="PTHR24064">
    <property type="entry name" value="SOLUTE CARRIER FAMILY 22 MEMBER"/>
    <property type="match status" value="1"/>
</dbReference>
<proteinExistence type="predicted"/>
<dbReference type="InterPro" id="IPR005828">
    <property type="entry name" value="MFS_sugar_transport-like"/>
</dbReference>
<gene>
    <name evidence="8" type="primary">SLC22A13</name>
</gene>
<feature type="transmembrane region" description="Helical" evidence="5">
    <location>
        <begin position="194"/>
        <end position="211"/>
    </location>
</feature>
<keyword evidence="3 5" id="KW-1133">Transmembrane helix</keyword>
<feature type="transmembrane region" description="Helical" evidence="5">
    <location>
        <begin position="637"/>
        <end position="656"/>
    </location>
</feature>
<accession>A0ABM3WJ55</accession>
<feature type="transmembrane region" description="Helical" evidence="5">
    <location>
        <begin position="662"/>
        <end position="683"/>
    </location>
</feature>
<dbReference type="GeneID" id="103108220"/>
<dbReference type="SUPFAM" id="SSF103473">
    <property type="entry name" value="MFS general substrate transporter"/>
    <property type="match status" value="1"/>
</dbReference>
<protein>
    <submittedName>
        <fullName evidence="8">Solute carrier family 22 member 13 isoform X5</fullName>
    </submittedName>
</protein>
<feature type="transmembrane region" description="Helical" evidence="5">
    <location>
        <begin position="423"/>
        <end position="442"/>
    </location>
</feature>
<evidence type="ECO:0000256" key="2">
    <source>
        <dbReference type="ARBA" id="ARBA00022692"/>
    </source>
</evidence>
<reference evidence="8" key="1">
    <citation type="submission" date="2025-08" db="UniProtKB">
        <authorList>
            <consortium name="RefSeq"/>
        </authorList>
    </citation>
    <scope>IDENTIFICATION</scope>
</reference>